<proteinExistence type="predicted"/>
<feature type="domain" description="Flagellar Assembly Protein A N-terminal region" evidence="1">
    <location>
        <begin position="84"/>
        <end position="261"/>
    </location>
</feature>
<organism evidence="2 3">
    <name type="scientific">Paraglaciecola mesophila</name>
    <dbReference type="NCBI Taxonomy" id="197222"/>
    <lineage>
        <taxon>Bacteria</taxon>
        <taxon>Pseudomonadati</taxon>
        <taxon>Pseudomonadota</taxon>
        <taxon>Gammaproteobacteria</taxon>
        <taxon>Alteromonadales</taxon>
        <taxon>Alteromonadaceae</taxon>
        <taxon>Paraglaciecola</taxon>
    </lineage>
</organism>
<evidence type="ECO:0000313" key="3">
    <source>
        <dbReference type="Proteomes" id="UP001461163"/>
    </source>
</evidence>
<dbReference type="InterPro" id="IPR005646">
    <property type="entry name" value="FapA"/>
</dbReference>
<dbReference type="EMBL" id="JBBMQS010000004">
    <property type="protein sequence ID" value="MEM5497321.1"/>
    <property type="molecule type" value="Genomic_DNA"/>
</dbReference>
<dbReference type="RefSeq" id="WP_342881390.1">
    <property type="nucleotide sequence ID" value="NZ_JBBMQS010000004.1"/>
</dbReference>
<reference evidence="2 3" key="1">
    <citation type="submission" date="2024-03" db="EMBL/GenBank/DDBJ databases">
        <title>Community enrichment and isolation of bacterial strains for fucoidan degradation.</title>
        <authorList>
            <person name="Sichert A."/>
        </authorList>
    </citation>
    <scope>NUCLEOTIDE SEQUENCE [LARGE SCALE GENOMIC DNA]</scope>
    <source>
        <strain evidence="2 3">AS12</strain>
    </source>
</reference>
<name>A0ABU9STV6_9ALTE</name>
<evidence type="ECO:0000259" key="1">
    <source>
        <dbReference type="Pfam" id="PF20250"/>
    </source>
</evidence>
<sequence length="552" mass="60720">MDGITLTVDETNTHLSAHINPQELNGKIDFKGVLKVIKESEYADFYLNDDAIQTLLANTQTAIKTEASGTLVERVGERRDNEIKCKVEEGQLSASMTIKKGYGAPILTLSDLVTLANKSNIVRGLSTKRLQALHQSYLSSASGETVNATIAKGLPPKTGRSSKLKPLVQNALDRILRPQSSQHGRVDMRNLGDIICVKVGTELLRRMPPSHGRSGYTVTGETIRPKAGEWITLRPGDGTAISDKDENLLIAEISGMPKFKDQKMWVDDTYICKGVNVGTGNVNYDGAVLVNGDITEKMEIIATGDVTVNGFVESATIRAGGDIIITEGAMGKVNDAGTEYSTTLRAKGSIHIQHGQGLDIKCDGGVTIGRQLAFSKVVCRQEMFVGPIDRPNGNLFACSIFSQNRVQAGTFGAVSGSNLTLDFSDGFNSLLARKDSLDELVRQIRQNCSRHEDRMKLIRSKFIPDDLRDKVSAAQELFDNEHQLMQWLERKAVELAANKDDYQQRIMVSANKRIYPGVVVKLNNRTWRADREYAKANVSFHGHQWHCEAVTT</sequence>
<keyword evidence="3" id="KW-1185">Reference proteome</keyword>
<dbReference type="PANTHER" id="PTHR38032">
    <property type="entry name" value="POLYMERASE-RELATED"/>
    <property type="match status" value="1"/>
</dbReference>
<dbReference type="InterPro" id="IPR046866">
    <property type="entry name" value="FapA_N"/>
</dbReference>
<dbReference type="Pfam" id="PF03961">
    <property type="entry name" value="FapA"/>
    <property type="match status" value="1"/>
</dbReference>
<dbReference type="Pfam" id="PF20250">
    <property type="entry name" value="FapA_N"/>
    <property type="match status" value="1"/>
</dbReference>
<accession>A0ABU9STV6</accession>
<dbReference type="PANTHER" id="PTHR38032:SF1">
    <property type="entry name" value="RNA-BINDING PROTEIN KHPB N-TERMINAL DOMAIN-CONTAINING PROTEIN"/>
    <property type="match status" value="1"/>
</dbReference>
<comment type="caution">
    <text evidence="2">The sequence shown here is derived from an EMBL/GenBank/DDBJ whole genome shotgun (WGS) entry which is preliminary data.</text>
</comment>
<dbReference type="InterPro" id="IPR046865">
    <property type="entry name" value="FapA_b_solenoid"/>
</dbReference>
<protein>
    <submittedName>
        <fullName evidence="2">FapA family protein</fullName>
    </submittedName>
</protein>
<evidence type="ECO:0000313" key="2">
    <source>
        <dbReference type="EMBL" id="MEM5497321.1"/>
    </source>
</evidence>
<dbReference type="Proteomes" id="UP001461163">
    <property type="component" value="Unassembled WGS sequence"/>
</dbReference>
<gene>
    <name evidence="2" type="ORF">WNY77_07965</name>
</gene>